<dbReference type="Proteomes" id="UP000265562">
    <property type="component" value="Chromosome"/>
</dbReference>
<dbReference type="OrthoDB" id="9888781at2"/>
<keyword evidence="2" id="KW-1185">Reference proteome</keyword>
<dbReference type="AlphaFoldDB" id="A0A385Q144"/>
<dbReference type="RefSeq" id="WP_111524583.1">
    <property type="nucleotide sequence ID" value="NZ_CP032364.1"/>
</dbReference>
<dbReference type="EMBL" id="CP032364">
    <property type="protein sequence ID" value="AYB00079.1"/>
    <property type="molecule type" value="Genomic_DNA"/>
</dbReference>
<gene>
    <name evidence="1" type="ORF">D4A81_09025</name>
</gene>
<proteinExistence type="predicted"/>
<evidence type="ECO:0000313" key="2">
    <source>
        <dbReference type="Proteomes" id="UP000265562"/>
    </source>
</evidence>
<protein>
    <submittedName>
        <fullName evidence="1">Uncharacterized protein</fullName>
    </submittedName>
</protein>
<reference evidence="1 2" key="1">
    <citation type="submission" date="2018-09" db="EMBL/GenBank/DDBJ databases">
        <title>Genome sequencing of Lachnoanaerobaculum umeaense DSM 23576.</title>
        <authorList>
            <person name="Kook J.-K."/>
            <person name="Park S.-N."/>
            <person name="Lim Y.K."/>
        </authorList>
    </citation>
    <scope>NUCLEOTIDE SEQUENCE [LARGE SCALE GENOMIC DNA]</scope>
    <source>
        <strain evidence="2">DSM 23576 \ CCUG 58757</strain>
    </source>
</reference>
<name>A0A385Q144_9FIRM</name>
<organism evidence="1 2">
    <name type="scientific">Lachnoanaerobaculum umeaense</name>
    <dbReference type="NCBI Taxonomy" id="617123"/>
    <lineage>
        <taxon>Bacteria</taxon>
        <taxon>Bacillati</taxon>
        <taxon>Bacillota</taxon>
        <taxon>Clostridia</taxon>
        <taxon>Lachnospirales</taxon>
        <taxon>Lachnospiraceae</taxon>
        <taxon>Lachnoanaerobaculum</taxon>
    </lineage>
</organism>
<accession>A0A385Q144</accession>
<evidence type="ECO:0000313" key="1">
    <source>
        <dbReference type="EMBL" id="AYB00079.1"/>
    </source>
</evidence>
<dbReference type="KEGG" id="lua:D4A81_09025"/>
<sequence length="157" mass="17703">MIDFGKVQADAVKNIYKSKITGKAADYRICSTVAISGNTYTLLMYKGISIYLIPEKYSLLNPAFAEVGNLRVENIFKSAETADQLTDTKMIKILSDGRQLKEFKTKDGKSIFVDEKLIKPFGQGIRYYACENSDIVYIKEVDEFLGLAFATRVKENE</sequence>